<proteinExistence type="predicted"/>
<keyword evidence="2" id="KW-1185">Reference proteome</keyword>
<reference evidence="2" key="1">
    <citation type="journal article" date="2019" name="Int. J. Syst. Evol. Microbiol.">
        <title>The Global Catalogue of Microorganisms (GCM) 10K type strain sequencing project: providing services to taxonomists for standard genome sequencing and annotation.</title>
        <authorList>
            <consortium name="The Broad Institute Genomics Platform"/>
            <consortium name="The Broad Institute Genome Sequencing Center for Infectious Disease"/>
            <person name="Wu L."/>
            <person name="Ma J."/>
        </authorList>
    </citation>
    <scope>NUCLEOTIDE SEQUENCE [LARGE SCALE GENOMIC DNA]</scope>
    <source>
        <strain evidence="2">CCTCC AB 2013263</strain>
    </source>
</reference>
<gene>
    <name evidence="1" type="ORF">ACFOPQ_19645</name>
</gene>
<accession>A0ABV8ACQ0</accession>
<evidence type="ECO:0000313" key="1">
    <source>
        <dbReference type="EMBL" id="MFC3862981.1"/>
    </source>
</evidence>
<sequence>FPLLYPAVFVHITLSLRSGNSCSSVSRGSYGELLTRPLDERLAVFKESGGIEYTAYSAMLVYPLSVDNAMQLGLPSAPVPGSTSALLGNWRYLVIDLVKNREGEPGLQLILKWWPGTAKYEVVCTVDADLLRGEGLTSRRGGR</sequence>
<evidence type="ECO:0000313" key="2">
    <source>
        <dbReference type="Proteomes" id="UP001595748"/>
    </source>
</evidence>
<dbReference type="RefSeq" id="WP_380080918.1">
    <property type="nucleotide sequence ID" value="NZ_JBHRZF010000220.1"/>
</dbReference>
<organism evidence="1 2">
    <name type="scientific">Deinococcus antarcticus</name>
    <dbReference type="NCBI Taxonomy" id="1298767"/>
    <lineage>
        <taxon>Bacteria</taxon>
        <taxon>Thermotogati</taxon>
        <taxon>Deinococcota</taxon>
        <taxon>Deinococci</taxon>
        <taxon>Deinococcales</taxon>
        <taxon>Deinococcaceae</taxon>
        <taxon>Deinococcus</taxon>
    </lineage>
</organism>
<comment type="caution">
    <text evidence="1">The sequence shown here is derived from an EMBL/GenBank/DDBJ whole genome shotgun (WGS) entry which is preliminary data.</text>
</comment>
<name>A0ABV8ACQ0_9DEIO</name>
<protein>
    <submittedName>
        <fullName evidence="1">Uncharacterized protein</fullName>
    </submittedName>
</protein>
<feature type="non-terminal residue" evidence="1">
    <location>
        <position position="1"/>
    </location>
</feature>
<dbReference type="EMBL" id="JBHRZF010000220">
    <property type="protein sequence ID" value="MFC3862981.1"/>
    <property type="molecule type" value="Genomic_DNA"/>
</dbReference>
<dbReference type="Proteomes" id="UP001595748">
    <property type="component" value="Unassembled WGS sequence"/>
</dbReference>